<evidence type="ECO:0000256" key="2">
    <source>
        <dbReference type="ARBA" id="ARBA00010961"/>
    </source>
</evidence>
<keyword evidence="6" id="KW-0814">Transposable element</keyword>
<dbReference type="PANTHER" id="PTHR33217:SF8">
    <property type="entry name" value="MUTATOR FAMILY TRANSPOSASE"/>
    <property type="match status" value="1"/>
</dbReference>
<sequence length="73" mass="8334">MIKKNQTQLTDVLERKIIALFAFGTSYQDMRDDVADIYGISISNATISAVTDKLLPELQAWRERDLEPTYPTL</sequence>
<accession>A0ABN6F3I0</accession>
<dbReference type="Proteomes" id="UP001320148">
    <property type="component" value="Chromosome"/>
</dbReference>
<evidence type="ECO:0000256" key="1">
    <source>
        <dbReference type="ARBA" id="ARBA00002190"/>
    </source>
</evidence>
<evidence type="ECO:0000313" key="7">
    <source>
        <dbReference type="EMBL" id="BCS96476.1"/>
    </source>
</evidence>
<evidence type="ECO:0000256" key="6">
    <source>
        <dbReference type="RuleBase" id="RU365089"/>
    </source>
</evidence>
<keyword evidence="5 6" id="KW-0233">DNA recombination</keyword>
<keyword evidence="8" id="KW-1185">Reference proteome</keyword>
<evidence type="ECO:0000313" key="8">
    <source>
        <dbReference type="Proteomes" id="UP001320148"/>
    </source>
</evidence>
<dbReference type="InterPro" id="IPR001207">
    <property type="entry name" value="Transposase_mutator"/>
</dbReference>
<keyword evidence="3 6" id="KW-0815">Transposition</keyword>
<name>A0ABN6F3I0_9BACT</name>
<dbReference type="Pfam" id="PF00872">
    <property type="entry name" value="Transposase_mut"/>
    <property type="match status" value="1"/>
</dbReference>
<evidence type="ECO:0000256" key="5">
    <source>
        <dbReference type="ARBA" id="ARBA00023172"/>
    </source>
</evidence>
<comment type="similarity">
    <text evidence="2 6">Belongs to the transposase mutator family.</text>
</comment>
<evidence type="ECO:0000256" key="4">
    <source>
        <dbReference type="ARBA" id="ARBA00023125"/>
    </source>
</evidence>
<keyword evidence="4 6" id="KW-0238">DNA-binding</keyword>
<comment type="function">
    <text evidence="1 6">Required for the transposition of the insertion element.</text>
</comment>
<proteinExistence type="inferred from homology"/>
<gene>
    <name evidence="7" type="ORF">DSLASN_21080</name>
</gene>
<dbReference type="PANTHER" id="PTHR33217">
    <property type="entry name" value="TRANSPOSASE FOR INSERTION SEQUENCE ELEMENT IS1081"/>
    <property type="match status" value="1"/>
</dbReference>
<protein>
    <recommendedName>
        <fullName evidence="6">Mutator family transposase</fullName>
    </recommendedName>
</protein>
<evidence type="ECO:0000256" key="3">
    <source>
        <dbReference type="ARBA" id="ARBA00022578"/>
    </source>
</evidence>
<organism evidence="7 8">
    <name type="scientific">Desulfoluna limicola</name>
    <dbReference type="NCBI Taxonomy" id="2810562"/>
    <lineage>
        <taxon>Bacteria</taxon>
        <taxon>Pseudomonadati</taxon>
        <taxon>Thermodesulfobacteriota</taxon>
        <taxon>Desulfobacteria</taxon>
        <taxon>Desulfobacterales</taxon>
        <taxon>Desulfolunaceae</taxon>
        <taxon>Desulfoluna</taxon>
    </lineage>
</organism>
<reference evidence="7 8" key="1">
    <citation type="submission" date="2021-02" db="EMBL/GenBank/DDBJ databases">
        <title>Complete genome of Desulfoluna sp. strain ASN36.</title>
        <authorList>
            <person name="Takahashi A."/>
            <person name="Kojima H."/>
            <person name="Fukui M."/>
        </authorList>
    </citation>
    <scope>NUCLEOTIDE SEQUENCE [LARGE SCALE GENOMIC DNA]</scope>
    <source>
        <strain evidence="7 8">ASN36</strain>
    </source>
</reference>
<dbReference type="EMBL" id="AP024488">
    <property type="protein sequence ID" value="BCS96476.1"/>
    <property type="molecule type" value="Genomic_DNA"/>
</dbReference>